<feature type="repeat" description="ANK" evidence="1">
    <location>
        <begin position="9"/>
        <end position="41"/>
    </location>
</feature>
<evidence type="ECO:0000256" key="1">
    <source>
        <dbReference type="PROSITE-ProRule" id="PRU00023"/>
    </source>
</evidence>
<dbReference type="InterPro" id="IPR036770">
    <property type="entry name" value="Ankyrin_rpt-contain_sf"/>
</dbReference>
<dbReference type="SUPFAM" id="SSF48403">
    <property type="entry name" value="Ankyrin repeat"/>
    <property type="match status" value="1"/>
</dbReference>
<organism evidence="3 4">
    <name type="scientific">Macrostomum lignano</name>
    <dbReference type="NCBI Taxonomy" id="282301"/>
    <lineage>
        <taxon>Eukaryota</taxon>
        <taxon>Metazoa</taxon>
        <taxon>Spiralia</taxon>
        <taxon>Lophotrochozoa</taxon>
        <taxon>Platyhelminthes</taxon>
        <taxon>Rhabditophora</taxon>
        <taxon>Macrostomorpha</taxon>
        <taxon>Macrostomida</taxon>
        <taxon>Macrostomidae</taxon>
        <taxon>Macrostomum</taxon>
    </lineage>
</organism>
<accession>A0A1I8F822</accession>
<dbReference type="Pfam" id="PF00023">
    <property type="entry name" value="Ank"/>
    <property type="match status" value="1"/>
</dbReference>
<reference evidence="4" key="1">
    <citation type="submission" date="2016-11" db="UniProtKB">
        <authorList>
            <consortium name="WormBaseParasite"/>
        </authorList>
    </citation>
    <scope>IDENTIFICATION</scope>
</reference>
<name>A0A1I8F822_9PLAT</name>
<sequence length="398" mass="41973">MAATSESNNGATPLHVACQRNLSDIAAYLLRCNASPLVTQTLAGQTAFDLACSGVAVLLPACRGFLTEVVQLHRLLTSGGGRTRGHANVVQQLLEAGFRVNARSGCGDGIAAVGRANPAARDCSGRTVVELLQSFGSPEHLRLAEDVACRAELNSSRRDSKATATTGAQQQPPAATSTASVSTGGRRQRRRSFGIANTYSKAKIIRPVAAAAGSASFSSASPAARHYHAVAAVKGVNWCSASEAPSAASASARLTFNEEQQASGQQQQPEPIAEELDSGSCQPISDDHLGSSSRLSAEEIAGQESHIVSDETKEDSQPISDETKEDSQPISEETKEDSQPISEENKEDSQPISDETKEDSQPISEENKEDSQPISDETKEDSQPTSDETKRGLSANLR</sequence>
<dbReference type="AlphaFoldDB" id="A0A1I8F822"/>
<dbReference type="WBParaSite" id="maker-unitig_23478-snap-gene-0.2-mRNA-1">
    <property type="protein sequence ID" value="maker-unitig_23478-snap-gene-0.2-mRNA-1"/>
    <property type="gene ID" value="maker-unitig_23478-snap-gene-0.2"/>
</dbReference>
<dbReference type="InterPro" id="IPR002110">
    <property type="entry name" value="Ankyrin_rpt"/>
</dbReference>
<feature type="compositionally biased region" description="Low complexity" evidence="2">
    <location>
        <begin position="162"/>
        <end position="180"/>
    </location>
</feature>
<dbReference type="Proteomes" id="UP000095280">
    <property type="component" value="Unplaced"/>
</dbReference>
<keyword evidence="3" id="KW-1185">Reference proteome</keyword>
<evidence type="ECO:0000313" key="3">
    <source>
        <dbReference type="Proteomes" id="UP000095280"/>
    </source>
</evidence>
<evidence type="ECO:0000256" key="2">
    <source>
        <dbReference type="SAM" id="MobiDB-lite"/>
    </source>
</evidence>
<feature type="region of interest" description="Disordered" evidence="2">
    <location>
        <begin position="250"/>
        <end position="398"/>
    </location>
</feature>
<feature type="compositionally biased region" description="Basic and acidic residues" evidence="2">
    <location>
        <begin position="307"/>
        <end position="391"/>
    </location>
</feature>
<feature type="region of interest" description="Disordered" evidence="2">
    <location>
        <begin position="154"/>
        <end position="193"/>
    </location>
</feature>
<evidence type="ECO:0000313" key="4">
    <source>
        <dbReference type="WBParaSite" id="maker-unitig_23478-snap-gene-0.2-mRNA-1"/>
    </source>
</evidence>
<proteinExistence type="predicted"/>
<dbReference type="SMART" id="SM00248">
    <property type="entry name" value="ANK"/>
    <property type="match status" value="2"/>
</dbReference>
<keyword evidence="1" id="KW-0040">ANK repeat</keyword>
<dbReference type="PROSITE" id="PS50297">
    <property type="entry name" value="ANK_REP_REGION"/>
    <property type="match status" value="1"/>
</dbReference>
<protein>
    <submittedName>
        <fullName evidence="4">ANK_REP_REGION domain-containing protein</fullName>
    </submittedName>
</protein>
<dbReference type="PROSITE" id="PS50088">
    <property type="entry name" value="ANK_REPEAT"/>
    <property type="match status" value="1"/>
</dbReference>
<dbReference type="Gene3D" id="1.25.40.20">
    <property type="entry name" value="Ankyrin repeat-containing domain"/>
    <property type="match status" value="1"/>
</dbReference>